<evidence type="ECO:0000256" key="4">
    <source>
        <dbReference type="ARBA" id="ARBA00022989"/>
    </source>
</evidence>
<dbReference type="PROSITE" id="PS51202">
    <property type="entry name" value="RCK_C"/>
    <property type="match status" value="1"/>
</dbReference>
<keyword evidence="4 8" id="KW-1133">Transmembrane helix</keyword>
<keyword evidence="6 8" id="KW-0472">Membrane</keyword>
<evidence type="ECO:0008006" key="13">
    <source>
        <dbReference type="Google" id="ProtNLM"/>
    </source>
</evidence>
<evidence type="ECO:0000313" key="11">
    <source>
        <dbReference type="EMBL" id="OEH91049.1"/>
    </source>
</evidence>
<dbReference type="RefSeq" id="WP_069718816.1">
    <property type="nucleotide sequence ID" value="NZ_MJEH01000064.1"/>
</dbReference>
<dbReference type="SUPFAM" id="SSF51735">
    <property type="entry name" value="NAD(P)-binding Rossmann-fold domains"/>
    <property type="match status" value="1"/>
</dbReference>
<dbReference type="STRING" id="1305675.BFG57_06665"/>
<comment type="caution">
    <text evidence="11">The sequence shown here is derived from an EMBL/GenBank/DDBJ whole genome shotgun (WGS) entry which is preliminary data.</text>
</comment>
<evidence type="ECO:0000256" key="7">
    <source>
        <dbReference type="ARBA" id="ARBA00023303"/>
    </source>
</evidence>
<dbReference type="OrthoDB" id="9785285at2"/>
<dbReference type="GO" id="GO:0005267">
    <property type="term" value="F:potassium channel activity"/>
    <property type="evidence" value="ECO:0007669"/>
    <property type="project" value="InterPro"/>
</dbReference>
<dbReference type="SUPFAM" id="SSF81324">
    <property type="entry name" value="Voltage-gated potassium channels"/>
    <property type="match status" value="1"/>
</dbReference>
<evidence type="ECO:0000256" key="8">
    <source>
        <dbReference type="SAM" id="Phobius"/>
    </source>
</evidence>
<dbReference type="Proteomes" id="UP000095209">
    <property type="component" value="Unassembled WGS sequence"/>
</dbReference>
<feature type="transmembrane region" description="Helical" evidence="8">
    <location>
        <begin position="7"/>
        <end position="28"/>
    </location>
</feature>
<dbReference type="InterPro" id="IPR006037">
    <property type="entry name" value="RCK_C"/>
</dbReference>
<dbReference type="InterPro" id="IPR013099">
    <property type="entry name" value="K_chnl_dom"/>
</dbReference>
<evidence type="ECO:0000259" key="9">
    <source>
        <dbReference type="PROSITE" id="PS51201"/>
    </source>
</evidence>
<accession>A0A1E5LAQ0</accession>
<evidence type="ECO:0000256" key="3">
    <source>
        <dbReference type="ARBA" id="ARBA00022692"/>
    </source>
</evidence>
<organism evidence="11 12">
    <name type="scientific">Bacillus solimangrovi</name>
    <dbReference type="NCBI Taxonomy" id="1305675"/>
    <lineage>
        <taxon>Bacteria</taxon>
        <taxon>Bacillati</taxon>
        <taxon>Bacillota</taxon>
        <taxon>Bacilli</taxon>
        <taxon>Bacillales</taxon>
        <taxon>Bacillaceae</taxon>
        <taxon>Bacillus</taxon>
    </lineage>
</organism>
<dbReference type="Pfam" id="PF02080">
    <property type="entry name" value="TrkA_C"/>
    <property type="match status" value="1"/>
</dbReference>
<proteinExistence type="predicted"/>
<dbReference type="AlphaFoldDB" id="A0A1E5LAQ0"/>
<keyword evidence="2" id="KW-0813">Transport</keyword>
<feature type="domain" description="RCK N-terminal" evidence="9">
    <location>
        <begin position="107"/>
        <end position="222"/>
    </location>
</feature>
<evidence type="ECO:0000256" key="6">
    <source>
        <dbReference type="ARBA" id="ARBA00023136"/>
    </source>
</evidence>
<dbReference type="Gene3D" id="3.30.70.1450">
    <property type="entry name" value="Regulator of K+ conductance, C-terminal domain"/>
    <property type="match status" value="1"/>
</dbReference>
<protein>
    <recommendedName>
        <fullName evidence="13">Potassium channel protein</fullName>
    </recommendedName>
</protein>
<gene>
    <name evidence="11" type="ORF">BFG57_06665</name>
</gene>
<dbReference type="PROSITE" id="PS51201">
    <property type="entry name" value="RCK_N"/>
    <property type="match status" value="1"/>
</dbReference>
<dbReference type="Gene3D" id="1.10.287.70">
    <property type="match status" value="1"/>
</dbReference>
<reference evidence="11 12" key="1">
    <citation type="submission" date="2016-08" db="EMBL/GenBank/DDBJ databases">
        <title>Genome of Bacillus solimangrovi GH2-4.</title>
        <authorList>
            <person name="Lim S."/>
            <person name="Kim B.-C."/>
        </authorList>
    </citation>
    <scope>NUCLEOTIDE SEQUENCE [LARGE SCALE GENOMIC DNA]</scope>
    <source>
        <strain evidence="11 12">GH2-4</strain>
    </source>
</reference>
<comment type="subcellular location">
    <subcellularLocation>
        <location evidence="1">Cell membrane</location>
        <topology evidence="1">Multi-pass membrane protein</topology>
    </subcellularLocation>
</comment>
<dbReference type="Pfam" id="PF07885">
    <property type="entry name" value="Ion_trans_2"/>
    <property type="match status" value="1"/>
</dbReference>
<dbReference type="SUPFAM" id="SSF116726">
    <property type="entry name" value="TrkA C-terminal domain-like"/>
    <property type="match status" value="1"/>
</dbReference>
<dbReference type="InterPro" id="IPR050721">
    <property type="entry name" value="Trk_Ktr_HKT_K-transport"/>
</dbReference>
<keyword evidence="12" id="KW-1185">Reference proteome</keyword>
<evidence type="ECO:0000259" key="10">
    <source>
        <dbReference type="PROSITE" id="PS51202"/>
    </source>
</evidence>
<dbReference type="PANTHER" id="PTHR43833:SF9">
    <property type="entry name" value="POTASSIUM CHANNEL PROTEIN YUGO-RELATED"/>
    <property type="match status" value="1"/>
</dbReference>
<dbReference type="EMBL" id="MJEH01000064">
    <property type="protein sequence ID" value="OEH91049.1"/>
    <property type="molecule type" value="Genomic_DNA"/>
</dbReference>
<dbReference type="InterPro" id="IPR003280">
    <property type="entry name" value="2pore_dom_K_chnl"/>
</dbReference>
<dbReference type="PRINTS" id="PR01333">
    <property type="entry name" value="2POREKCHANEL"/>
</dbReference>
<evidence type="ECO:0000256" key="2">
    <source>
        <dbReference type="ARBA" id="ARBA00022448"/>
    </source>
</evidence>
<dbReference type="InterPro" id="IPR036291">
    <property type="entry name" value="NAD(P)-bd_dom_sf"/>
</dbReference>
<evidence type="ECO:0000256" key="5">
    <source>
        <dbReference type="ARBA" id="ARBA00023065"/>
    </source>
</evidence>
<feature type="transmembrane region" description="Helical" evidence="8">
    <location>
        <begin position="62"/>
        <end position="86"/>
    </location>
</feature>
<dbReference type="InterPro" id="IPR036721">
    <property type="entry name" value="RCK_C_sf"/>
</dbReference>
<name>A0A1E5LAQ0_9BACI</name>
<dbReference type="InterPro" id="IPR003148">
    <property type="entry name" value="RCK_N"/>
</dbReference>
<sequence length="337" mass="37148">MREYRQIVVAFLGVTVVVFIGTLGYMYFEDLNVFDSLWLTMVTVLTVGYGDVYPVTPEGKTFTLVLVPLGVGVATYGVGSFAALILEGRLSNTVGRKRMKKKMSQLHNHVIICGLGRVGREVLKQLELQGIPFVIVEKDEQLLEKHKQDRLYVKGDATVDQTLLEAGIERASGLIAALPGDADNVFISLTAKGLNKNIQVVSRVDRVESEEKLFRAGADHVVNTSSIGGIRMALSFLKPNSVEYLDVLFEANNQFFGVEEICVAEQSEVAGLSLRQCNIRNRFGVTVVAIKRSDDFLTHPSADDVLTAADMVIAFGTQSNLKQFERALTKKNELSKK</sequence>
<evidence type="ECO:0000313" key="12">
    <source>
        <dbReference type="Proteomes" id="UP000095209"/>
    </source>
</evidence>
<dbReference type="Gene3D" id="3.40.50.720">
    <property type="entry name" value="NAD(P)-binding Rossmann-like Domain"/>
    <property type="match status" value="1"/>
</dbReference>
<dbReference type="PANTHER" id="PTHR43833">
    <property type="entry name" value="POTASSIUM CHANNEL PROTEIN 2-RELATED-RELATED"/>
    <property type="match status" value="1"/>
</dbReference>
<feature type="domain" description="RCK C-terminal" evidence="10">
    <location>
        <begin position="245"/>
        <end position="330"/>
    </location>
</feature>
<keyword evidence="5" id="KW-0406">Ion transport</keyword>
<keyword evidence="3 8" id="KW-0812">Transmembrane</keyword>
<evidence type="ECO:0000256" key="1">
    <source>
        <dbReference type="ARBA" id="ARBA00004651"/>
    </source>
</evidence>
<dbReference type="Pfam" id="PF02254">
    <property type="entry name" value="TrkA_N"/>
    <property type="match status" value="1"/>
</dbReference>
<keyword evidence="7" id="KW-0407">Ion channel</keyword>
<dbReference type="GO" id="GO:0005886">
    <property type="term" value="C:plasma membrane"/>
    <property type="evidence" value="ECO:0007669"/>
    <property type="project" value="UniProtKB-SubCell"/>
</dbReference>